<evidence type="ECO:0000313" key="1">
    <source>
        <dbReference type="EMBL" id="KAJ7093304.1"/>
    </source>
</evidence>
<gene>
    <name evidence="1" type="ORF">B0H15DRAFT_155932</name>
</gene>
<sequence>MTGYVKVETALGLMCIPEQEYHNQAVCGTPPVATMPPAEWRAVTAAEVYSYSSPSTTDELMLALGITPYQPKPIGDGRPAAVPPCASCVHYPQHAYSPTQFAAAVEASPLERPESRASFQTSDWSSESLAHFYTPRSDPPASPLYDWSPESMAAMFLSPSYASTNFDPFAADSPPPPTTWTVASEFACMPFNESEVYLSSTPAHSQTSADAYDCSPYYVPTPDAAYATCSESSCYQGAQAGFMDYIASARYADEPPPAADAVAAWQTFQSTGRPDARFPHHARLREMQDELERQQRATWKAEVTQDILEHAANPRALSLIAIARHTAVLRARLLSTYNCNAVPEVPPALWDLIRPQAVQSRPVYPPVRWEQILERLEEKSMCL</sequence>
<reference evidence="1" key="1">
    <citation type="submission" date="2023-03" db="EMBL/GenBank/DDBJ databases">
        <title>Massive genome expansion in bonnet fungi (Mycena s.s.) driven by repeated elements and novel gene families across ecological guilds.</title>
        <authorList>
            <consortium name="Lawrence Berkeley National Laboratory"/>
            <person name="Harder C.B."/>
            <person name="Miyauchi S."/>
            <person name="Viragh M."/>
            <person name="Kuo A."/>
            <person name="Thoen E."/>
            <person name="Andreopoulos B."/>
            <person name="Lu D."/>
            <person name="Skrede I."/>
            <person name="Drula E."/>
            <person name="Henrissat B."/>
            <person name="Morin E."/>
            <person name="Kohler A."/>
            <person name="Barry K."/>
            <person name="LaButti K."/>
            <person name="Morin E."/>
            <person name="Salamov A."/>
            <person name="Lipzen A."/>
            <person name="Mereny Z."/>
            <person name="Hegedus B."/>
            <person name="Baldrian P."/>
            <person name="Stursova M."/>
            <person name="Weitz H."/>
            <person name="Taylor A."/>
            <person name="Grigoriev I.V."/>
            <person name="Nagy L.G."/>
            <person name="Martin F."/>
            <person name="Kauserud H."/>
        </authorList>
    </citation>
    <scope>NUCLEOTIDE SEQUENCE</scope>
    <source>
        <strain evidence="1">CBHHK173m</strain>
    </source>
</reference>
<comment type="caution">
    <text evidence="1">The sequence shown here is derived from an EMBL/GenBank/DDBJ whole genome shotgun (WGS) entry which is preliminary data.</text>
</comment>
<keyword evidence="2" id="KW-1185">Reference proteome</keyword>
<accession>A0AAD6U8B1</accession>
<organism evidence="1 2">
    <name type="scientific">Mycena belliarum</name>
    <dbReference type="NCBI Taxonomy" id="1033014"/>
    <lineage>
        <taxon>Eukaryota</taxon>
        <taxon>Fungi</taxon>
        <taxon>Dikarya</taxon>
        <taxon>Basidiomycota</taxon>
        <taxon>Agaricomycotina</taxon>
        <taxon>Agaricomycetes</taxon>
        <taxon>Agaricomycetidae</taxon>
        <taxon>Agaricales</taxon>
        <taxon>Marasmiineae</taxon>
        <taxon>Mycenaceae</taxon>
        <taxon>Mycena</taxon>
    </lineage>
</organism>
<name>A0AAD6U8B1_9AGAR</name>
<dbReference type="Proteomes" id="UP001222325">
    <property type="component" value="Unassembled WGS sequence"/>
</dbReference>
<evidence type="ECO:0000313" key="2">
    <source>
        <dbReference type="Proteomes" id="UP001222325"/>
    </source>
</evidence>
<protein>
    <submittedName>
        <fullName evidence="1">Uncharacterized protein</fullName>
    </submittedName>
</protein>
<dbReference type="AlphaFoldDB" id="A0AAD6U8B1"/>
<dbReference type="EMBL" id="JARJCN010000016">
    <property type="protein sequence ID" value="KAJ7093304.1"/>
    <property type="molecule type" value="Genomic_DNA"/>
</dbReference>
<proteinExistence type="predicted"/>